<accession>A0A5C4RUM7</accession>
<evidence type="ECO:0000313" key="3">
    <source>
        <dbReference type="EMBL" id="TNJ34684.1"/>
    </source>
</evidence>
<dbReference type="EMBL" id="SMDR01000001">
    <property type="protein sequence ID" value="TNJ34684.1"/>
    <property type="molecule type" value="Genomic_DNA"/>
</dbReference>
<protein>
    <submittedName>
        <fullName evidence="3">DUF2721 domain-containing protein</fullName>
    </submittedName>
</protein>
<feature type="transmembrane region" description="Helical" evidence="2">
    <location>
        <begin position="131"/>
        <end position="151"/>
    </location>
</feature>
<proteinExistence type="predicted"/>
<evidence type="ECO:0000256" key="2">
    <source>
        <dbReference type="SAM" id="Phobius"/>
    </source>
</evidence>
<keyword evidence="2" id="KW-0812">Transmembrane</keyword>
<evidence type="ECO:0000313" key="4">
    <source>
        <dbReference type="Proteomes" id="UP000305760"/>
    </source>
</evidence>
<name>A0A5C4RUM7_9GAMM</name>
<reference evidence="3 4" key="1">
    <citation type="submission" date="2019-03" db="EMBL/GenBank/DDBJ databases">
        <title>Arenimonas daejeonensis sp. nov., isolated from compost.</title>
        <authorList>
            <person name="Jeon C.O."/>
        </authorList>
    </citation>
    <scope>NUCLEOTIDE SEQUENCE [LARGE SCALE GENOMIC DNA]</scope>
    <source>
        <strain evidence="3 4">R29</strain>
    </source>
</reference>
<feature type="transmembrane region" description="Helical" evidence="2">
    <location>
        <begin position="97"/>
        <end position="119"/>
    </location>
</feature>
<organism evidence="3 4">
    <name type="scientific">Arenimonas terrae</name>
    <dbReference type="NCBI Taxonomy" id="2546226"/>
    <lineage>
        <taxon>Bacteria</taxon>
        <taxon>Pseudomonadati</taxon>
        <taxon>Pseudomonadota</taxon>
        <taxon>Gammaproteobacteria</taxon>
        <taxon>Lysobacterales</taxon>
        <taxon>Lysobacteraceae</taxon>
        <taxon>Arenimonas</taxon>
    </lineage>
</organism>
<evidence type="ECO:0000256" key="1">
    <source>
        <dbReference type="SAM" id="MobiDB-lite"/>
    </source>
</evidence>
<dbReference type="AlphaFoldDB" id="A0A5C4RUM7"/>
<dbReference type="Pfam" id="PF11026">
    <property type="entry name" value="DUF2721"/>
    <property type="match status" value="1"/>
</dbReference>
<keyword evidence="4" id="KW-1185">Reference proteome</keyword>
<keyword evidence="2" id="KW-1133">Transmembrane helix</keyword>
<sequence>MRGWRRWGWPHHTSASPPPRPAVNPQEALDHYRILTSMLAPALLMAATGSLLVSANARLARVVDRLRAIINQLETGDAESRAEIEAQIVSHRRRAHLVLRACLMLYLGLAAFVGTSLALAVDALAGFRLPYLPTGLAVVGVLGLLGASLYLGREVSLSVRSFDRELDQELARRRR</sequence>
<feature type="region of interest" description="Disordered" evidence="1">
    <location>
        <begin position="1"/>
        <end position="23"/>
    </location>
</feature>
<keyword evidence="2" id="KW-0472">Membrane</keyword>
<dbReference type="Proteomes" id="UP000305760">
    <property type="component" value="Unassembled WGS sequence"/>
</dbReference>
<feature type="transmembrane region" description="Helical" evidence="2">
    <location>
        <begin position="34"/>
        <end position="57"/>
    </location>
</feature>
<comment type="caution">
    <text evidence="3">The sequence shown here is derived from an EMBL/GenBank/DDBJ whole genome shotgun (WGS) entry which is preliminary data.</text>
</comment>
<dbReference type="OrthoDB" id="5985965at2"/>
<dbReference type="InterPro" id="IPR021279">
    <property type="entry name" value="DUF2721"/>
</dbReference>
<gene>
    <name evidence="3" type="ORF">E1B00_02545</name>
</gene>